<proteinExistence type="predicted"/>
<dbReference type="GeneID" id="114251873"/>
<dbReference type="InterPro" id="IPR039353">
    <property type="entry name" value="TF_Adf1"/>
</dbReference>
<dbReference type="PANTHER" id="PTHR12243">
    <property type="entry name" value="MADF DOMAIN TRANSCRIPTION FACTOR"/>
    <property type="match status" value="1"/>
</dbReference>
<accession>A0A6J2KKJ9</accession>
<evidence type="ECO:0000313" key="4">
    <source>
        <dbReference type="RefSeq" id="XP_028042078.1"/>
    </source>
</evidence>
<feature type="region of interest" description="Disordered" evidence="1">
    <location>
        <begin position="173"/>
        <end position="197"/>
    </location>
</feature>
<reference evidence="4" key="1">
    <citation type="submission" date="2025-08" db="UniProtKB">
        <authorList>
            <consortium name="RefSeq"/>
        </authorList>
    </citation>
    <scope>IDENTIFICATION</scope>
    <source>
        <tissue evidence="4">Silk gland</tissue>
    </source>
</reference>
<dbReference type="PROSITE" id="PS51029">
    <property type="entry name" value="MADF"/>
    <property type="match status" value="1"/>
</dbReference>
<organism evidence="3 4">
    <name type="scientific">Bombyx mandarina</name>
    <name type="common">Wild silk moth</name>
    <name type="synonym">Wild silkworm</name>
    <dbReference type="NCBI Taxonomy" id="7092"/>
    <lineage>
        <taxon>Eukaryota</taxon>
        <taxon>Metazoa</taxon>
        <taxon>Ecdysozoa</taxon>
        <taxon>Arthropoda</taxon>
        <taxon>Hexapoda</taxon>
        <taxon>Insecta</taxon>
        <taxon>Pterygota</taxon>
        <taxon>Neoptera</taxon>
        <taxon>Endopterygota</taxon>
        <taxon>Lepidoptera</taxon>
        <taxon>Glossata</taxon>
        <taxon>Ditrysia</taxon>
        <taxon>Bombycoidea</taxon>
        <taxon>Bombycidae</taxon>
        <taxon>Bombycinae</taxon>
        <taxon>Bombyx</taxon>
    </lineage>
</organism>
<name>A0A6J2KKJ9_BOMMA</name>
<feature type="region of interest" description="Disordered" evidence="1">
    <location>
        <begin position="246"/>
        <end position="272"/>
    </location>
</feature>
<dbReference type="Proteomes" id="UP000504629">
    <property type="component" value="Unplaced"/>
</dbReference>
<dbReference type="InterPro" id="IPR006578">
    <property type="entry name" value="MADF-dom"/>
</dbReference>
<dbReference type="AlphaFoldDB" id="A0A6J2KKJ9"/>
<sequence length="272" mass="31504">MPNEVMIKQEFDSDASMSPPVGRLVDCNQAEDRKMIRLVRDRPLLYARSNMPVASYYAQVKMLWQEVADDMGWSVPDVRRKWSHIRNSYSRHLRNEIHGARTGKGRMVSRWYLADELEFLKEHMATDVRRSSPYPTTYAPSYLEIDMAKKTAEDTLDPFIHNPWFTLATSRTKIEDREDSSSPHSVRTDAVGSTSQSFEADENSAYFQFFRGIHNDYQELPPKKQRLFRRQCLHFLHNLLDDSDGHDQSSAINLSNNADSNSSDTETNILPH</sequence>
<evidence type="ECO:0000256" key="1">
    <source>
        <dbReference type="SAM" id="MobiDB-lite"/>
    </source>
</evidence>
<feature type="compositionally biased region" description="Low complexity" evidence="1">
    <location>
        <begin position="249"/>
        <end position="264"/>
    </location>
</feature>
<protein>
    <submittedName>
        <fullName evidence="4">Uncharacterized protein LOC114251873 isoform X1</fullName>
    </submittedName>
</protein>
<keyword evidence="3" id="KW-1185">Reference proteome</keyword>
<dbReference type="KEGG" id="bman:114251873"/>
<feature type="domain" description="MADF" evidence="2">
    <location>
        <begin position="34"/>
        <end position="125"/>
    </location>
</feature>
<dbReference type="OrthoDB" id="7457415at2759"/>
<dbReference type="RefSeq" id="XP_028042078.1">
    <property type="nucleotide sequence ID" value="XM_028186277.1"/>
</dbReference>
<evidence type="ECO:0000259" key="2">
    <source>
        <dbReference type="PROSITE" id="PS51029"/>
    </source>
</evidence>
<dbReference type="PANTHER" id="PTHR12243:SF67">
    <property type="entry name" value="COREPRESSOR OF PANGOLIN, ISOFORM A-RELATED"/>
    <property type="match status" value="1"/>
</dbReference>
<evidence type="ECO:0000313" key="3">
    <source>
        <dbReference type="Proteomes" id="UP000504629"/>
    </source>
</evidence>
<dbReference type="SMART" id="SM00595">
    <property type="entry name" value="MADF"/>
    <property type="match status" value="1"/>
</dbReference>
<gene>
    <name evidence="4" type="primary">LOC114251873</name>
</gene>
<dbReference type="Pfam" id="PF10545">
    <property type="entry name" value="MADF_DNA_bdg"/>
    <property type="match status" value="1"/>
</dbReference>